<evidence type="ECO:0000313" key="3">
    <source>
        <dbReference type="Proteomes" id="UP000663845"/>
    </source>
</evidence>
<organism evidence="2 3">
    <name type="scientific">Adineta steineri</name>
    <dbReference type="NCBI Taxonomy" id="433720"/>
    <lineage>
        <taxon>Eukaryota</taxon>
        <taxon>Metazoa</taxon>
        <taxon>Spiralia</taxon>
        <taxon>Gnathifera</taxon>
        <taxon>Rotifera</taxon>
        <taxon>Eurotatoria</taxon>
        <taxon>Bdelloidea</taxon>
        <taxon>Adinetida</taxon>
        <taxon>Adinetidae</taxon>
        <taxon>Adineta</taxon>
    </lineage>
</organism>
<evidence type="ECO:0008006" key="4">
    <source>
        <dbReference type="Google" id="ProtNLM"/>
    </source>
</evidence>
<keyword evidence="1" id="KW-0677">Repeat</keyword>
<dbReference type="EMBL" id="CAJNOG010001576">
    <property type="protein sequence ID" value="CAF1455546.1"/>
    <property type="molecule type" value="Genomic_DNA"/>
</dbReference>
<dbReference type="PANTHER" id="PTHR47485:SF1">
    <property type="entry name" value="THYLAKOID LUMENAL 17.4 KDA PROTEIN, CHLOROPLASTIC"/>
    <property type="match status" value="1"/>
</dbReference>
<dbReference type="Gene3D" id="2.160.20.80">
    <property type="entry name" value="E3 ubiquitin-protein ligase SopA"/>
    <property type="match status" value="1"/>
</dbReference>
<dbReference type="PANTHER" id="PTHR47485">
    <property type="entry name" value="THYLAKOID LUMENAL 17.4 KDA PROTEIN, CHLOROPLASTIC"/>
    <property type="match status" value="1"/>
</dbReference>
<protein>
    <recommendedName>
        <fullName evidence="4">Pentapeptide repeat-containing protein</fullName>
    </recommendedName>
</protein>
<evidence type="ECO:0000313" key="2">
    <source>
        <dbReference type="EMBL" id="CAF1455546.1"/>
    </source>
</evidence>
<dbReference type="AlphaFoldDB" id="A0A815Q0P3"/>
<dbReference type="SUPFAM" id="SSF141571">
    <property type="entry name" value="Pentapeptide repeat-like"/>
    <property type="match status" value="1"/>
</dbReference>
<evidence type="ECO:0000256" key="1">
    <source>
        <dbReference type="ARBA" id="ARBA00022737"/>
    </source>
</evidence>
<dbReference type="Proteomes" id="UP000663845">
    <property type="component" value="Unassembled WGS sequence"/>
</dbReference>
<reference evidence="2" key="1">
    <citation type="submission" date="2021-02" db="EMBL/GenBank/DDBJ databases">
        <authorList>
            <person name="Nowell W R."/>
        </authorList>
    </citation>
    <scope>NUCLEOTIDE SEQUENCE</scope>
</reference>
<gene>
    <name evidence="2" type="ORF">JYZ213_LOCUS40948</name>
</gene>
<dbReference type="InterPro" id="IPR001646">
    <property type="entry name" value="5peptide_repeat"/>
</dbReference>
<proteinExistence type="predicted"/>
<dbReference type="Pfam" id="PF00805">
    <property type="entry name" value="Pentapeptide"/>
    <property type="match status" value="2"/>
</dbReference>
<comment type="caution">
    <text evidence="2">The sequence shown here is derived from an EMBL/GenBank/DDBJ whole genome shotgun (WGS) entry which is preliminary data.</text>
</comment>
<name>A0A815Q0P3_9BILA</name>
<accession>A0A815Q0P3</accession>
<sequence length="345" mass="38330">MQKNGNGQVNLCCCCKQYRQTKSSPEQTKFWKLTLGELLTALCAAAVPIAVAIYTNNLSEQHRIANERREFDSKQANNLRQQQVYDQFLSDIYQLDKDGQLNGAAKPWALANARYWTANQQLSSQLKSDALIFLKRKGLIGLDCSTSSYDNLNQSDIIQLSGLNFDNIHLVSPTGDLSLLDMTCVQFGQVSLVNASFYMTNLDGASFNGSRLIGAKFNSSSLEGVSFLNGADVNGVSFHSSNVRGAEFPKTKLAGVDFGNTDLSGAHFSNSDLSGTKITPEQIQQASFFNENLPLTKENVSESNIIMRKTTTKGEFLRSSCFLLKRLNRYFFVYFRSAISLNQLY</sequence>